<reference evidence="2" key="1">
    <citation type="submission" date="2020-06" db="EMBL/GenBank/DDBJ databases">
        <title>Paenibacillus sp. nov., isolated from soil.</title>
        <authorList>
            <person name="Seo Y.L."/>
        </authorList>
    </citation>
    <scope>NUCLEOTIDE SEQUENCE [LARGE SCALE GENOMIC DNA]</scope>
    <source>
        <strain evidence="2">JW14</strain>
    </source>
</reference>
<dbReference type="Proteomes" id="UP000564806">
    <property type="component" value="Unassembled WGS sequence"/>
</dbReference>
<name>A0A850EH34_9BACL</name>
<keyword evidence="1" id="KW-0472">Membrane</keyword>
<gene>
    <name evidence="2" type="ORF">HPT30_00975</name>
</gene>
<feature type="transmembrane region" description="Helical" evidence="1">
    <location>
        <begin position="34"/>
        <end position="56"/>
    </location>
</feature>
<dbReference type="EMBL" id="JABWCS010000169">
    <property type="protein sequence ID" value="NUU58969.1"/>
    <property type="molecule type" value="Genomic_DNA"/>
</dbReference>
<dbReference type="RefSeq" id="WP_175369687.1">
    <property type="nucleotide sequence ID" value="NZ_JABWCS010000169.1"/>
</dbReference>
<proteinExistence type="predicted"/>
<keyword evidence="1" id="KW-1133">Transmembrane helix</keyword>
<evidence type="ECO:0000313" key="2">
    <source>
        <dbReference type="EMBL" id="NUU58969.1"/>
    </source>
</evidence>
<keyword evidence="1" id="KW-0812">Transmembrane</keyword>
<comment type="caution">
    <text evidence="2">The sequence shown here is derived from an EMBL/GenBank/DDBJ whole genome shotgun (WGS) entry which is preliminary data.</text>
</comment>
<organism evidence="2 3">
    <name type="scientific">Paenibacillus agri</name>
    <dbReference type="NCBI Taxonomy" id="2744309"/>
    <lineage>
        <taxon>Bacteria</taxon>
        <taxon>Bacillati</taxon>
        <taxon>Bacillota</taxon>
        <taxon>Bacilli</taxon>
        <taxon>Bacillales</taxon>
        <taxon>Paenibacillaceae</taxon>
        <taxon>Paenibacillus</taxon>
    </lineage>
</organism>
<feature type="transmembrane region" description="Helical" evidence="1">
    <location>
        <begin position="63"/>
        <end position="82"/>
    </location>
</feature>
<accession>A0A850EH34</accession>
<keyword evidence="3" id="KW-1185">Reference proteome</keyword>
<sequence length="119" mass="13383">MKSVILVMAILPVYLVMSYNNGVIPKKLMWKEALLLVLLLVLQYSLSKLIGVLAWAFGKKTRIGIIIGQGLILNGFMAIRIWDFTRSAAIISLSIVIIYAISTVFLKRVSKEKLIMRCL</sequence>
<dbReference type="AlphaFoldDB" id="A0A850EH34"/>
<evidence type="ECO:0000256" key="1">
    <source>
        <dbReference type="SAM" id="Phobius"/>
    </source>
</evidence>
<protein>
    <submittedName>
        <fullName evidence="2">Uncharacterized protein</fullName>
    </submittedName>
</protein>
<evidence type="ECO:0000313" key="3">
    <source>
        <dbReference type="Proteomes" id="UP000564806"/>
    </source>
</evidence>
<feature type="transmembrane region" description="Helical" evidence="1">
    <location>
        <begin position="88"/>
        <end position="106"/>
    </location>
</feature>